<dbReference type="EMBL" id="MU394295">
    <property type="protein sequence ID" value="KAI6089573.1"/>
    <property type="molecule type" value="Genomic_DNA"/>
</dbReference>
<name>A0ACC0DAJ0_9PEZI</name>
<gene>
    <name evidence="1" type="ORF">F4821DRAFT_256994</name>
</gene>
<protein>
    <submittedName>
        <fullName evidence="1">Uncharacterized protein</fullName>
    </submittedName>
</protein>
<dbReference type="Proteomes" id="UP001497680">
    <property type="component" value="Unassembled WGS sequence"/>
</dbReference>
<organism evidence="1 2">
    <name type="scientific">Hypoxylon rubiginosum</name>
    <dbReference type="NCBI Taxonomy" id="110542"/>
    <lineage>
        <taxon>Eukaryota</taxon>
        <taxon>Fungi</taxon>
        <taxon>Dikarya</taxon>
        <taxon>Ascomycota</taxon>
        <taxon>Pezizomycotina</taxon>
        <taxon>Sordariomycetes</taxon>
        <taxon>Xylariomycetidae</taxon>
        <taxon>Xylariales</taxon>
        <taxon>Hypoxylaceae</taxon>
        <taxon>Hypoxylon</taxon>
    </lineage>
</organism>
<reference evidence="1 2" key="1">
    <citation type="journal article" date="2022" name="New Phytol.">
        <title>Ecological generalism drives hyperdiversity of secondary metabolite gene clusters in xylarialean endophytes.</title>
        <authorList>
            <person name="Franco M.E.E."/>
            <person name="Wisecaver J.H."/>
            <person name="Arnold A.E."/>
            <person name="Ju Y.M."/>
            <person name="Slot J.C."/>
            <person name="Ahrendt S."/>
            <person name="Moore L.P."/>
            <person name="Eastman K.E."/>
            <person name="Scott K."/>
            <person name="Konkel Z."/>
            <person name="Mondo S.J."/>
            <person name="Kuo A."/>
            <person name="Hayes R.D."/>
            <person name="Haridas S."/>
            <person name="Andreopoulos B."/>
            <person name="Riley R."/>
            <person name="LaButti K."/>
            <person name="Pangilinan J."/>
            <person name="Lipzen A."/>
            <person name="Amirebrahimi M."/>
            <person name="Yan J."/>
            <person name="Adam C."/>
            <person name="Keymanesh K."/>
            <person name="Ng V."/>
            <person name="Louie K."/>
            <person name="Northen T."/>
            <person name="Drula E."/>
            <person name="Henrissat B."/>
            <person name="Hsieh H.M."/>
            <person name="Youens-Clark K."/>
            <person name="Lutzoni F."/>
            <person name="Miadlikowska J."/>
            <person name="Eastwood D.C."/>
            <person name="Hamelin R.C."/>
            <person name="Grigoriev I.V."/>
            <person name="U'Ren J.M."/>
        </authorList>
    </citation>
    <scope>NUCLEOTIDE SEQUENCE [LARGE SCALE GENOMIC DNA]</scope>
    <source>
        <strain evidence="1 2">ER1909</strain>
    </source>
</reference>
<accession>A0ACC0DAJ0</accession>
<sequence length="255" mass="29797">MAKSKKAKKAPAKKASKTQKAGKISKRTRNRVSKNTELGEKWNSTKARHRSEVARLMLAKSSSPNKITDTENRTDIKIFQVLSLFHCYGFIFHYEEPIFAMFIKAQHIKVDTESFMRMQHFMCDVFTLCGQNKRIYAGVGDDTVKKLAFFSYVASRNTATLTPVDAKLLMEVVETYSKARREFRRQKEDESDEPDHKPDQDKSNPDNYVEKAYGKQRQLWRLVDNWIDWIDQQEGDAINKLFDKMNMDDFDEEEL</sequence>
<proteinExistence type="predicted"/>
<evidence type="ECO:0000313" key="2">
    <source>
        <dbReference type="Proteomes" id="UP001497680"/>
    </source>
</evidence>
<comment type="caution">
    <text evidence="1">The sequence shown here is derived from an EMBL/GenBank/DDBJ whole genome shotgun (WGS) entry which is preliminary data.</text>
</comment>
<keyword evidence="2" id="KW-1185">Reference proteome</keyword>
<evidence type="ECO:0000313" key="1">
    <source>
        <dbReference type="EMBL" id="KAI6089573.1"/>
    </source>
</evidence>